<gene>
    <name evidence="3" type="ORF">IAD20_06885</name>
</gene>
<proteinExistence type="predicted"/>
<comment type="caution">
    <text evidence="3">The sequence shown here is derived from an EMBL/GenBank/DDBJ whole genome shotgun (WGS) entry which is preliminary data.</text>
</comment>
<dbReference type="AlphaFoldDB" id="A0A9D1M523"/>
<accession>A0A9D1M523</accession>
<feature type="compositionally biased region" description="Polar residues" evidence="1">
    <location>
        <begin position="747"/>
        <end position="762"/>
    </location>
</feature>
<keyword evidence="2" id="KW-0812">Transmembrane</keyword>
<reference evidence="3" key="1">
    <citation type="submission" date="2020-10" db="EMBL/GenBank/DDBJ databases">
        <authorList>
            <person name="Gilroy R."/>
        </authorList>
    </citation>
    <scope>NUCLEOTIDE SEQUENCE</scope>
    <source>
        <strain evidence="3">ChiW3-316</strain>
    </source>
</reference>
<feature type="region of interest" description="Disordered" evidence="1">
    <location>
        <begin position="747"/>
        <end position="769"/>
    </location>
</feature>
<protein>
    <submittedName>
        <fullName evidence="3">Uncharacterized protein</fullName>
    </submittedName>
</protein>
<evidence type="ECO:0000256" key="1">
    <source>
        <dbReference type="SAM" id="MobiDB-lite"/>
    </source>
</evidence>
<evidence type="ECO:0000313" key="4">
    <source>
        <dbReference type="Proteomes" id="UP000824107"/>
    </source>
</evidence>
<keyword evidence="2" id="KW-1133">Transmembrane helix</keyword>
<reference evidence="3" key="2">
    <citation type="journal article" date="2021" name="PeerJ">
        <title>Extensive microbial diversity within the chicken gut microbiome revealed by metagenomics and culture.</title>
        <authorList>
            <person name="Gilroy R."/>
            <person name="Ravi A."/>
            <person name="Getino M."/>
            <person name="Pursley I."/>
            <person name="Horton D.L."/>
            <person name="Alikhan N.F."/>
            <person name="Baker D."/>
            <person name="Gharbi K."/>
            <person name="Hall N."/>
            <person name="Watson M."/>
            <person name="Adriaenssens E.M."/>
            <person name="Foster-Nyarko E."/>
            <person name="Jarju S."/>
            <person name="Secka A."/>
            <person name="Antonio M."/>
            <person name="Oren A."/>
            <person name="Chaudhuri R.R."/>
            <person name="La Ragione R."/>
            <person name="Hildebrand F."/>
            <person name="Pallen M.J."/>
        </authorList>
    </citation>
    <scope>NUCLEOTIDE SEQUENCE</scope>
    <source>
        <strain evidence="3">ChiW3-316</strain>
    </source>
</reference>
<evidence type="ECO:0000256" key="2">
    <source>
        <dbReference type="SAM" id="Phobius"/>
    </source>
</evidence>
<feature type="transmembrane region" description="Helical" evidence="2">
    <location>
        <begin position="273"/>
        <end position="296"/>
    </location>
</feature>
<sequence length="789" mass="84900">MDAKTAAAKVQNGLQDLSDKELVEIYSALKDNAEYKTQFNKLMHVAGSRLEAILEADGNNGNQNIRGGAAKVDSDEEALVRDNLKQIETLSKVDPLNAENKDFAASRKYLGNLEVVNENGQKIDVAPNIIEIAKLKTTSELYNTTEPLTQESYNRRLRDNIDLSIYGIMATNNWVKGSTSAAQTKDNLLSILAGQKQSVSTAAVSGVMAAQVVSLSNFADKLADKFKKLSLASRFKDKVAAANANLKNKLKETYIKARTYSQILAEQGVYKDVGMAFVAGLGGPAGMAAFGAWTYYRRVHPMVKAYREEARVNPQMKNFWQYMKEHKKDTLMAGLYMGSSVASFAIAGAQVASAITLSSTVAQAGAASIAPLTQAKALTAAGVVLARGATDIAQAWDNPEERGKAVKRAIFSLGMYGVGYEIADHLAQSHHDTVSTPVSEQPASENVTPMLDENHNGISDYIERPAEETAPLFKPLPWQDNNVAAADTAAVNSAPEAVAGEDVAASAHEYTVGAREQAVYVRNLRIVQDSDLMVANVNDDIVKLPEGMTPEMAVNLGRVNLLYYGDDTALKLLRDCDEVRNISSVEYFSRLADKFTDSVQDPHGVGFPKDPNYGYTDPNIYTRSVHVDCDKTTIIPGRIGGHVPPVTTPVEPANPTAPVQNLPPIEPTPVTLRVDPTPIPTHIDPVSVDQPTVTAPEAPGELEQPVLKGVGGNGPLDENINSEGARLNTNVGVDGEGNVVRVDSRQNFSAEQGQGGTATRSADTGVKTGKGSEELNQALLNKKFNTFDL</sequence>
<dbReference type="Proteomes" id="UP000824107">
    <property type="component" value="Unassembled WGS sequence"/>
</dbReference>
<organism evidence="3 4">
    <name type="scientific">Candidatus Scatocola faecipullorum</name>
    <dbReference type="NCBI Taxonomy" id="2840917"/>
    <lineage>
        <taxon>Bacteria</taxon>
        <taxon>Pseudomonadati</taxon>
        <taxon>Pseudomonadota</taxon>
        <taxon>Alphaproteobacteria</taxon>
        <taxon>Rhodospirillales</taxon>
        <taxon>Rhodospirillaceae</taxon>
        <taxon>Rhodospirillaceae incertae sedis</taxon>
        <taxon>Candidatus Scatocola</taxon>
    </lineage>
</organism>
<keyword evidence="2" id="KW-0472">Membrane</keyword>
<name>A0A9D1M523_9PROT</name>
<feature type="transmembrane region" description="Helical" evidence="2">
    <location>
        <begin position="331"/>
        <end position="352"/>
    </location>
</feature>
<evidence type="ECO:0000313" key="3">
    <source>
        <dbReference type="EMBL" id="HIU53790.1"/>
    </source>
</evidence>
<dbReference type="EMBL" id="DVNC01000049">
    <property type="protein sequence ID" value="HIU53790.1"/>
    <property type="molecule type" value="Genomic_DNA"/>
</dbReference>